<dbReference type="InterPro" id="IPR005225">
    <property type="entry name" value="Small_GTP-bd"/>
</dbReference>
<evidence type="ECO:0000256" key="4">
    <source>
        <dbReference type="ARBA" id="ARBA00022737"/>
    </source>
</evidence>
<dbReference type="PIRSF" id="PIRSF006485">
    <property type="entry name" value="GTP-binding_EngA"/>
    <property type="match status" value="1"/>
</dbReference>
<evidence type="ECO:0000259" key="12">
    <source>
        <dbReference type="Pfam" id="PF14714"/>
    </source>
</evidence>
<keyword evidence="6 8" id="KW-0342">GTP-binding</keyword>
<dbReference type="eggNOG" id="COG1160">
    <property type="taxonomic scope" value="Bacteria"/>
</dbReference>
<dbReference type="RefSeq" id="WP_013043636.1">
    <property type="nucleotide sequence ID" value="NC_014008.1"/>
</dbReference>
<dbReference type="STRING" id="583355.Caka_1896"/>
<feature type="domain" description="GTPase Der C-terminal KH-domain-like" evidence="12">
    <location>
        <begin position="374"/>
        <end position="452"/>
    </location>
</feature>
<dbReference type="Proteomes" id="UP000000925">
    <property type="component" value="Chromosome"/>
</dbReference>
<evidence type="ECO:0000256" key="8">
    <source>
        <dbReference type="HAMAP-Rule" id="MF_00195"/>
    </source>
</evidence>
<evidence type="ECO:0000256" key="1">
    <source>
        <dbReference type="ARBA" id="ARBA00008279"/>
    </source>
</evidence>
<feature type="compositionally biased region" description="Basic and acidic residues" evidence="10">
    <location>
        <begin position="460"/>
        <end position="493"/>
    </location>
</feature>
<evidence type="ECO:0000313" key="13">
    <source>
        <dbReference type="EMBL" id="ADE54914.1"/>
    </source>
</evidence>
<gene>
    <name evidence="8" type="primary">der</name>
    <name evidence="13" type="ordered locus">Caka_1896</name>
</gene>
<feature type="binding site" evidence="8">
    <location>
        <begin position="303"/>
        <end position="306"/>
    </location>
    <ligand>
        <name>GTP</name>
        <dbReference type="ChEBI" id="CHEBI:37565"/>
        <label>2</label>
    </ligand>
</feature>
<evidence type="ECO:0000256" key="5">
    <source>
        <dbReference type="ARBA" id="ARBA00022741"/>
    </source>
</evidence>
<keyword evidence="4 9" id="KW-0677">Repeat</keyword>
<dbReference type="EMBL" id="CP001998">
    <property type="protein sequence ID" value="ADE54914.1"/>
    <property type="molecule type" value="Genomic_DNA"/>
</dbReference>
<feature type="binding site" evidence="8">
    <location>
        <begin position="12"/>
        <end position="19"/>
    </location>
    <ligand>
        <name>GTP</name>
        <dbReference type="ChEBI" id="CHEBI:37565"/>
        <label>1</label>
    </ligand>
</feature>
<dbReference type="InterPro" id="IPR015946">
    <property type="entry name" value="KH_dom-like_a/b"/>
</dbReference>
<feature type="region of interest" description="Disordered" evidence="10">
    <location>
        <begin position="460"/>
        <end position="514"/>
    </location>
</feature>
<keyword evidence="3 8" id="KW-0690">Ribosome biogenesis</keyword>
<proteinExistence type="inferred from homology"/>
<evidence type="ECO:0000259" key="11">
    <source>
        <dbReference type="Pfam" id="PF01926"/>
    </source>
</evidence>
<dbReference type="NCBIfam" id="TIGR03594">
    <property type="entry name" value="GTPase_EngA"/>
    <property type="match status" value="1"/>
</dbReference>
<dbReference type="InterPro" id="IPR016484">
    <property type="entry name" value="GTPase_Der"/>
</dbReference>
<feature type="domain" description="G" evidence="11">
    <location>
        <begin position="7"/>
        <end position="123"/>
    </location>
</feature>
<dbReference type="GO" id="GO:0005525">
    <property type="term" value="F:GTP binding"/>
    <property type="evidence" value="ECO:0007669"/>
    <property type="project" value="UniProtKB-UniRule"/>
</dbReference>
<name>D5EKK7_CORAD</name>
<dbReference type="CDD" id="cd01894">
    <property type="entry name" value="EngA1"/>
    <property type="match status" value="1"/>
</dbReference>
<evidence type="ECO:0000256" key="2">
    <source>
        <dbReference type="ARBA" id="ARBA00020953"/>
    </source>
</evidence>
<dbReference type="NCBIfam" id="TIGR00231">
    <property type="entry name" value="small_GTP"/>
    <property type="match status" value="2"/>
</dbReference>
<evidence type="ECO:0000256" key="9">
    <source>
        <dbReference type="RuleBase" id="RU004481"/>
    </source>
</evidence>
<dbReference type="SUPFAM" id="SSF52540">
    <property type="entry name" value="P-loop containing nucleoside triphosphate hydrolases"/>
    <property type="match status" value="2"/>
</dbReference>
<feature type="binding site" evidence="8">
    <location>
        <begin position="56"/>
        <end position="60"/>
    </location>
    <ligand>
        <name>GTP</name>
        <dbReference type="ChEBI" id="CHEBI:37565"/>
        <label>1</label>
    </ligand>
</feature>
<dbReference type="PANTHER" id="PTHR43834:SF6">
    <property type="entry name" value="GTPASE DER"/>
    <property type="match status" value="1"/>
</dbReference>
<dbReference type="Pfam" id="PF01926">
    <property type="entry name" value="MMR_HSR1"/>
    <property type="match status" value="2"/>
</dbReference>
<dbReference type="HOGENOM" id="CLU_016077_6_2_0"/>
<dbReference type="Pfam" id="PF14714">
    <property type="entry name" value="KH_dom-like"/>
    <property type="match status" value="1"/>
</dbReference>
<dbReference type="KEGG" id="caa:Caka_1896"/>
<sequence>MIDPSRTVALVGRPNVGKSRLFNRLCGRRMSIVHDMPGVTRDLISTEVRDDYVLLDTGGIGMELEMTPKKIATAAEDQVEFAIQAATVVLFVVDVRSGVTALDEMVADKLRRYGKHVILIANKVDSSAEEADAEDFASLGLGAAIKVSAEHGRGVASLNEAIEAKLGPKPEGQEGDKEKRIRISLVGRPNVGKSSLGNALLESTRLIVSDVPGTTRDSVELDLDYQKDGESIKFRLADTAGLRSKRKVGNPVEYFSNVRTQHAIERSDVVFLVIDAADGVTKQDQALAGDILDAGKALVVVVNKHDKLKERWDQEPIDGYKNLKHFLTSYEEALRKQLFFLPDPPVLFVSAINGFKVESILEAAASTEASLDMKLPTGRLNRVVQDLFDARAPKIVGIKRFKVFYAVQTGTRPLRLRFYCNRKERLDPTYRRYLEKGLIHEFQLRGCPVRFDLVGKDKRYEDSEGEGAPRESRETQDKRRVVKQGDKAFEKKHPERRKRITQAKAAHNKQKKRR</sequence>
<dbReference type="Gene3D" id="3.40.50.300">
    <property type="entry name" value="P-loop containing nucleotide triphosphate hydrolases"/>
    <property type="match status" value="2"/>
</dbReference>
<comment type="similarity">
    <text evidence="1 8 9">Belongs to the TRAFAC class TrmE-Era-EngA-EngB-Septin-like GTPase superfamily. EngA (Der) GTPase family.</text>
</comment>
<dbReference type="GO" id="GO:0043022">
    <property type="term" value="F:ribosome binding"/>
    <property type="evidence" value="ECO:0007669"/>
    <property type="project" value="TreeGrafter"/>
</dbReference>
<organism evidence="13 14">
    <name type="scientific">Coraliomargarita akajimensis (strain DSM 45221 / IAM 15411 / JCM 23193 / KCTC 12865 / 04OKA010-24)</name>
    <dbReference type="NCBI Taxonomy" id="583355"/>
    <lineage>
        <taxon>Bacteria</taxon>
        <taxon>Pseudomonadati</taxon>
        <taxon>Verrucomicrobiota</taxon>
        <taxon>Opitutia</taxon>
        <taxon>Puniceicoccales</taxon>
        <taxon>Coraliomargaritaceae</taxon>
        <taxon>Coraliomargarita</taxon>
    </lineage>
</organism>
<dbReference type="HAMAP" id="MF_00195">
    <property type="entry name" value="GTPase_Der"/>
    <property type="match status" value="1"/>
</dbReference>
<protein>
    <recommendedName>
        <fullName evidence="2 8">GTPase Der</fullName>
    </recommendedName>
    <alternativeName>
        <fullName evidence="7 8">GTP-binding protein EngA</fullName>
    </alternativeName>
</protein>
<evidence type="ECO:0000256" key="6">
    <source>
        <dbReference type="ARBA" id="ARBA00023134"/>
    </source>
</evidence>
<feature type="binding site" evidence="8">
    <location>
        <begin position="187"/>
        <end position="194"/>
    </location>
    <ligand>
        <name>GTP</name>
        <dbReference type="ChEBI" id="CHEBI:37565"/>
        <label>2</label>
    </ligand>
</feature>
<evidence type="ECO:0000256" key="7">
    <source>
        <dbReference type="ARBA" id="ARBA00032345"/>
    </source>
</evidence>
<evidence type="ECO:0000313" key="14">
    <source>
        <dbReference type="Proteomes" id="UP000000925"/>
    </source>
</evidence>
<feature type="binding site" evidence="8">
    <location>
        <begin position="122"/>
        <end position="125"/>
    </location>
    <ligand>
        <name>GTP</name>
        <dbReference type="ChEBI" id="CHEBI:37565"/>
        <label>1</label>
    </ligand>
</feature>
<feature type="binding site" evidence="8">
    <location>
        <begin position="238"/>
        <end position="242"/>
    </location>
    <ligand>
        <name>GTP</name>
        <dbReference type="ChEBI" id="CHEBI:37565"/>
        <label>2</label>
    </ligand>
</feature>
<comment type="function">
    <text evidence="8 9">GTPase that plays an essential role in the late steps of ribosome biogenesis.</text>
</comment>
<reference evidence="13 14" key="1">
    <citation type="journal article" date="2010" name="Stand. Genomic Sci.">
        <title>Complete genome sequence of Coraliomargarita akajimensis type strain (04OKA010-24).</title>
        <authorList>
            <person name="Mavromatis K."/>
            <person name="Abt B."/>
            <person name="Brambilla E."/>
            <person name="Lapidus A."/>
            <person name="Copeland A."/>
            <person name="Deshpande S."/>
            <person name="Nolan M."/>
            <person name="Lucas S."/>
            <person name="Tice H."/>
            <person name="Cheng J.F."/>
            <person name="Han C."/>
            <person name="Detter J.C."/>
            <person name="Woyke T."/>
            <person name="Goodwin L."/>
            <person name="Pitluck S."/>
            <person name="Held B."/>
            <person name="Brettin T."/>
            <person name="Tapia R."/>
            <person name="Ivanova N."/>
            <person name="Mikhailova N."/>
            <person name="Pati A."/>
            <person name="Liolios K."/>
            <person name="Chen A."/>
            <person name="Palaniappan K."/>
            <person name="Land M."/>
            <person name="Hauser L."/>
            <person name="Chang Y.J."/>
            <person name="Jeffries C.D."/>
            <person name="Rohde M."/>
            <person name="Goker M."/>
            <person name="Bristow J."/>
            <person name="Eisen J.A."/>
            <person name="Markowitz V."/>
            <person name="Hugenholtz P."/>
            <person name="Klenk H.P."/>
            <person name="Kyrpides N.C."/>
        </authorList>
    </citation>
    <scope>NUCLEOTIDE SEQUENCE [LARGE SCALE GENOMIC DNA]</scope>
    <source>
        <strain evidence="14">DSM 45221 / IAM 15411 / JCM 23193 / KCTC 12865</strain>
    </source>
</reference>
<evidence type="ECO:0000256" key="10">
    <source>
        <dbReference type="SAM" id="MobiDB-lite"/>
    </source>
</evidence>
<keyword evidence="14" id="KW-1185">Reference proteome</keyword>
<dbReference type="AlphaFoldDB" id="D5EKK7"/>
<dbReference type="GO" id="GO:0042254">
    <property type="term" value="P:ribosome biogenesis"/>
    <property type="evidence" value="ECO:0007669"/>
    <property type="project" value="UniProtKB-KW"/>
</dbReference>
<evidence type="ECO:0000256" key="3">
    <source>
        <dbReference type="ARBA" id="ARBA00022517"/>
    </source>
</evidence>
<feature type="compositionally biased region" description="Basic residues" evidence="10">
    <location>
        <begin position="494"/>
        <end position="514"/>
    </location>
</feature>
<dbReference type="InterPro" id="IPR006073">
    <property type="entry name" value="GTP-bd"/>
</dbReference>
<dbReference type="Gene3D" id="3.30.300.20">
    <property type="match status" value="1"/>
</dbReference>
<keyword evidence="5 8" id="KW-0547">Nucleotide-binding</keyword>
<comment type="subunit">
    <text evidence="8">Associates with the 50S ribosomal subunit.</text>
</comment>
<dbReference type="InterPro" id="IPR027417">
    <property type="entry name" value="P-loop_NTPase"/>
</dbReference>
<feature type="domain" description="G" evidence="11">
    <location>
        <begin position="182"/>
        <end position="304"/>
    </location>
</feature>
<dbReference type="InterPro" id="IPR032859">
    <property type="entry name" value="KH_dom-like"/>
</dbReference>
<accession>D5EKK7</accession>
<dbReference type="PANTHER" id="PTHR43834">
    <property type="entry name" value="GTPASE DER"/>
    <property type="match status" value="1"/>
</dbReference>
<dbReference type="CDD" id="cd01895">
    <property type="entry name" value="EngA2"/>
    <property type="match status" value="1"/>
</dbReference>